<dbReference type="GO" id="GO:0016020">
    <property type="term" value="C:membrane"/>
    <property type="evidence" value="ECO:0007669"/>
    <property type="project" value="UniProtKB-SubCell"/>
</dbReference>
<accession>A0A7C5DE06</accession>
<dbReference type="PANTHER" id="PTHR45820:SF4">
    <property type="entry name" value="ZINC TRANSPORTER 63C, ISOFORM F"/>
    <property type="match status" value="1"/>
</dbReference>
<keyword evidence="7 9" id="KW-0472">Membrane</keyword>
<evidence type="ECO:0000256" key="6">
    <source>
        <dbReference type="ARBA" id="ARBA00022989"/>
    </source>
</evidence>
<dbReference type="AlphaFoldDB" id="A0A7C5DE06"/>
<feature type="transmembrane region" description="Helical" evidence="9">
    <location>
        <begin position="134"/>
        <end position="153"/>
    </location>
</feature>
<dbReference type="EMBL" id="DRSQ01000023">
    <property type="protein sequence ID" value="HHE31248.1"/>
    <property type="molecule type" value="Genomic_DNA"/>
</dbReference>
<feature type="transmembrane region" description="Helical" evidence="9">
    <location>
        <begin position="99"/>
        <end position="122"/>
    </location>
</feature>
<evidence type="ECO:0000256" key="7">
    <source>
        <dbReference type="ARBA" id="ARBA00023136"/>
    </source>
</evidence>
<comment type="subcellular location">
    <subcellularLocation>
        <location evidence="1">Membrane</location>
        <topology evidence="1">Multi-pass membrane protein</topology>
    </subcellularLocation>
</comment>
<evidence type="ECO:0000256" key="8">
    <source>
        <dbReference type="SAM" id="MobiDB-lite"/>
    </source>
</evidence>
<keyword evidence="3" id="KW-0813">Transport</keyword>
<reference evidence="12" key="1">
    <citation type="journal article" date="2020" name="mSystems">
        <title>Genome- and Community-Level Interaction Insights into Carbon Utilization and Element Cycling Functions of Hydrothermarchaeota in Hydrothermal Sediment.</title>
        <authorList>
            <person name="Zhou Z."/>
            <person name="Liu Y."/>
            <person name="Xu W."/>
            <person name="Pan J."/>
            <person name="Luo Z.H."/>
            <person name="Li M."/>
        </authorList>
    </citation>
    <scope>NUCLEOTIDE SEQUENCE [LARGE SCALE GENOMIC DNA]</scope>
    <source>
        <strain evidence="12">HyVt-633</strain>
    </source>
</reference>
<evidence type="ECO:0000256" key="2">
    <source>
        <dbReference type="ARBA" id="ARBA00008873"/>
    </source>
</evidence>
<dbReference type="Pfam" id="PF01545">
    <property type="entry name" value="Cation_efflux"/>
    <property type="match status" value="1"/>
</dbReference>
<keyword evidence="5" id="KW-0862">Zinc</keyword>
<feature type="region of interest" description="Disordered" evidence="8">
    <location>
        <begin position="1"/>
        <end position="24"/>
    </location>
</feature>
<evidence type="ECO:0000259" key="11">
    <source>
        <dbReference type="Pfam" id="PF16916"/>
    </source>
</evidence>
<dbReference type="PANTHER" id="PTHR45820">
    <property type="entry name" value="FI23527P1"/>
    <property type="match status" value="1"/>
</dbReference>
<dbReference type="NCBIfam" id="TIGR01297">
    <property type="entry name" value="CDF"/>
    <property type="match status" value="1"/>
</dbReference>
<evidence type="ECO:0000256" key="5">
    <source>
        <dbReference type="ARBA" id="ARBA00022833"/>
    </source>
</evidence>
<evidence type="ECO:0000259" key="10">
    <source>
        <dbReference type="Pfam" id="PF01545"/>
    </source>
</evidence>
<evidence type="ECO:0000256" key="3">
    <source>
        <dbReference type="ARBA" id="ARBA00022448"/>
    </source>
</evidence>
<dbReference type="GO" id="GO:0006882">
    <property type="term" value="P:intracellular zinc ion homeostasis"/>
    <property type="evidence" value="ECO:0007669"/>
    <property type="project" value="TreeGrafter"/>
</dbReference>
<dbReference type="InterPro" id="IPR058533">
    <property type="entry name" value="Cation_efflux_TM"/>
</dbReference>
<name>A0A7C5DE06_9CHLB</name>
<evidence type="ECO:0000256" key="4">
    <source>
        <dbReference type="ARBA" id="ARBA00022692"/>
    </source>
</evidence>
<dbReference type="Gene3D" id="1.20.1510.10">
    <property type="entry name" value="Cation efflux protein transmembrane domain"/>
    <property type="match status" value="1"/>
</dbReference>
<feature type="domain" description="Cation efflux protein transmembrane" evidence="10">
    <location>
        <begin position="36"/>
        <end position="212"/>
    </location>
</feature>
<dbReference type="InterPro" id="IPR036837">
    <property type="entry name" value="Cation_efflux_CTD_sf"/>
</dbReference>
<dbReference type="SUPFAM" id="SSF160240">
    <property type="entry name" value="Cation efflux protein cytoplasmic domain-like"/>
    <property type="match status" value="1"/>
</dbReference>
<feature type="compositionally biased region" description="Basic and acidic residues" evidence="8">
    <location>
        <begin position="1"/>
        <end position="10"/>
    </location>
</feature>
<gene>
    <name evidence="12" type="ORF">ENL07_01060</name>
</gene>
<keyword evidence="4 9" id="KW-0812">Transmembrane</keyword>
<evidence type="ECO:0000256" key="1">
    <source>
        <dbReference type="ARBA" id="ARBA00004141"/>
    </source>
</evidence>
<proteinExistence type="inferred from homology"/>
<organism evidence="12">
    <name type="scientific">Chlorobaculum parvum</name>
    <dbReference type="NCBI Taxonomy" id="274539"/>
    <lineage>
        <taxon>Bacteria</taxon>
        <taxon>Pseudomonadati</taxon>
        <taxon>Chlorobiota</taxon>
        <taxon>Chlorobiia</taxon>
        <taxon>Chlorobiales</taxon>
        <taxon>Chlorobiaceae</taxon>
        <taxon>Chlorobaculum</taxon>
    </lineage>
</organism>
<sequence>MSEHYHNHNHDHGHHHDHSHGAQFGHHHHVVGSIRTAFFLNFGFTILEAIGGVLTNSTAILANAVHDFGDSIALGQAWYFEKLAGRTGDKRYSYGYQRFSIFGALLSALMMLVSSFVVLIEALPRLIHPELPDAQGMVVLALVGVGVNSLAMLRLKGQTGMNARVIALHLLEDVLGWLAVLVVSVVLLFVNLPILDPLLAIVITLYILTGVVKNLCAMVPVFLQAVPTELSLDKVVSDIQETEHVHGVHHAHLWSLDGERTVFTAHLEIDCDVKPAEYASIKEDIRVLVARHGIYHSTVELEYPGEVCRNELGKKK</sequence>
<evidence type="ECO:0000256" key="9">
    <source>
        <dbReference type="SAM" id="Phobius"/>
    </source>
</evidence>
<protein>
    <submittedName>
        <fullName evidence="12">Cation transporter</fullName>
    </submittedName>
</protein>
<dbReference type="InterPro" id="IPR027469">
    <property type="entry name" value="Cation_efflux_TMD_sf"/>
</dbReference>
<keyword evidence="6 9" id="KW-1133">Transmembrane helix</keyword>
<evidence type="ECO:0000313" key="12">
    <source>
        <dbReference type="EMBL" id="HHE31248.1"/>
    </source>
</evidence>
<feature type="transmembrane region" description="Helical" evidence="9">
    <location>
        <begin position="174"/>
        <end position="192"/>
    </location>
</feature>
<feature type="domain" description="Cation efflux protein cytoplasmic" evidence="11">
    <location>
        <begin position="228"/>
        <end position="302"/>
    </location>
</feature>
<feature type="transmembrane region" description="Helical" evidence="9">
    <location>
        <begin position="198"/>
        <end position="223"/>
    </location>
</feature>
<dbReference type="GO" id="GO:0005385">
    <property type="term" value="F:zinc ion transmembrane transporter activity"/>
    <property type="evidence" value="ECO:0007669"/>
    <property type="project" value="TreeGrafter"/>
</dbReference>
<comment type="similarity">
    <text evidence="2">Belongs to the cation diffusion facilitator (CDF) transporter (TC 2.A.4) family. SLC30A subfamily.</text>
</comment>
<dbReference type="InterPro" id="IPR027470">
    <property type="entry name" value="Cation_efflux_CTD"/>
</dbReference>
<dbReference type="Pfam" id="PF16916">
    <property type="entry name" value="ZT_dimer"/>
    <property type="match status" value="1"/>
</dbReference>
<dbReference type="SUPFAM" id="SSF161111">
    <property type="entry name" value="Cation efflux protein transmembrane domain-like"/>
    <property type="match status" value="1"/>
</dbReference>
<comment type="caution">
    <text evidence="12">The sequence shown here is derived from an EMBL/GenBank/DDBJ whole genome shotgun (WGS) entry which is preliminary data.</text>
</comment>
<dbReference type="InterPro" id="IPR002524">
    <property type="entry name" value="Cation_efflux"/>
</dbReference>
<dbReference type="Proteomes" id="UP000886058">
    <property type="component" value="Unassembled WGS sequence"/>
</dbReference>